<evidence type="ECO:0000259" key="1">
    <source>
        <dbReference type="PROSITE" id="PS51186"/>
    </source>
</evidence>
<dbReference type="InterPro" id="IPR000182">
    <property type="entry name" value="GNAT_dom"/>
</dbReference>
<proteinExistence type="predicted"/>
<dbReference type="Gene3D" id="3.40.630.30">
    <property type="match status" value="1"/>
</dbReference>
<dbReference type="SUPFAM" id="SSF55729">
    <property type="entry name" value="Acyl-CoA N-acyltransferases (Nat)"/>
    <property type="match status" value="1"/>
</dbReference>
<dbReference type="STRING" id="1121322.SAMN02745136_00810"/>
<feature type="domain" description="N-acetyltransferase" evidence="1">
    <location>
        <begin position="41"/>
        <end position="186"/>
    </location>
</feature>
<dbReference type="EMBL" id="FRAC01000007">
    <property type="protein sequence ID" value="SHJ77585.1"/>
    <property type="molecule type" value="Genomic_DNA"/>
</dbReference>
<dbReference type="Pfam" id="PF13302">
    <property type="entry name" value="Acetyltransf_3"/>
    <property type="match status" value="1"/>
</dbReference>
<keyword evidence="2" id="KW-0808">Transferase</keyword>
<dbReference type="OrthoDB" id="9785602at2"/>
<dbReference type="AlphaFoldDB" id="A0A1M6M2A7"/>
<name>A0A1M6M2A7_9FIRM</name>
<protein>
    <submittedName>
        <fullName evidence="2">Ribosomal-protein-alanine N-acetyltransferase</fullName>
    </submittedName>
</protein>
<reference evidence="2 3" key="1">
    <citation type="submission" date="2016-11" db="EMBL/GenBank/DDBJ databases">
        <authorList>
            <person name="Jaros S."/>
            <person name="Januszkiewicz K."/>
            <person name="Wedrychowicz H."/>
        </authorList>
    </citation>
    <scope>NUCLEOTIDE SEQUENCE [LARGE SCALE GENOMIC DNA]</scope>
    <source>
        <strain evidence="2 3">DSM 15929</strain>
    </source>
</reference>
<organism evidence="2 3">
    <name type="scientific">Anaerocolumna jejuensis DSM 15929</name>
    <dbReference type="NCBI Taxonomy" id="1121322"/>
    <lineage>
        <taxon>Bacteria</taxon>
        <taxon>Bacillati</taxon>
        <taxon>Bacillota</taxon>
        <taxon>Clostridia</taxon>
        <taxon>Lachnospirales</taxon>
        <taxon>Lachnospiraceae</taxon>
        <taxon>Anaerocolumna</taxon>
    </lineage>
</organism>
<dbReference type="InterPro" id="IPR051531">
    <property type="entry name" value="N-acetyltransferase"/>
</dbReference>
<keyword evidence="3" id="KW-1185">Reference proteome</keyword>
<accession>A0A1M6M2A7</accession>
<dbReference type="GO" id="GO:0005737">
    <property type="term" value="C:cytoplasm"/>
    <property type="evidence" value="ECO:0007669"/>
    <property type="project" value="TreeGrafter"/>
</dbReference>
<sequence>MKDEKIFKSFPIIQNDDILMKQIVKQDLNDYAEINMNEELYRFKPGEPRKTIAAVENIIGHHERDFYKKIIINLGIYLKEENYKMVGVAELFDFDKKINAATIGYTLNKNYWGKGIATKTTALLLNYLFYEIEVNRIQAFVMPQNEKSKNVLLRNKFMKEGTIRQGYYWRGRGIVDLELYSILKSEYIAQYV</sequence>
<dbReference type="RefSeq" id="WP_073273200.1">
    <property type="nucleotide sequence ID" value="NZ_FRAC01000007.1"/>
</dbReference>
<evidence type="ECO:0000313" key="3">
    <source>
        <dbReference type="Proteomes" id="UP000184386"/>
    </source>
</evidence>
<dbReference type="InterPro" id="IPR016181">
    <property type="entry name" value="Acyl_CoA_acyltransferase"/>
</dbReference>
<dbReference type="PROSITE" id="PS51186">
    <property type="entry name" value="GNAT"/>
    <property type="match status" value="1"/>
</dbReference>
<dbReference type="PANTHER" id="PTHR43792:SF9">
    <property type="entry name" value="RIBOSOMAL-PROTEIN-ALANINE ACETYLTRANSFERASE"/>
    <property type="match status" value="1"/>
</dbReference>
<gene>
    <name evidence="2" type="ORF">SAMN02745136_00810</name>
</gene>
<dbReference type="Proteomes" id="UP000184386">
    <property type="component" value="Unassembled WGS sequence"/>
</dbReference>
<dbReference type="PANTHER" id="PTHR43792">
    <property type="entry name" value="GNAT FAMILY, PUTATIVE (AFU_ORTHOLOGUE AFUA_3G00765)-RELATED-RELATED"/>
    <property type="match status" value="1"/>
</dbReference>
<dbReference type="GO" id="GO:0008999">
    <property type="term" value="F:protein-N-terminal-alanine acetyltransferase activity"/>
    <property type="evidence" value="ECO:0007669"/>
    <property type="project" value="TreeGrafter"/>
</dbReference>
<evidence type="ECO:0000313" key="2">
    <source>
        <dbReference type="EMBL" id="SHJ77585.1"/>
    </source>
</evidence>